<evidence type="ECO:0000256" key="9">
    <source>
        <dbReference type="RuleBase" id="RU000488"/>
    </source>
</evidence>
<feature type="compositionally biased region" description="Polar residues" evidence="10">
    <location>
        <begin position="1"/>
        <end position="21"/>
    </location>
</feature>
<dbReference type="Proteomes" id="UP001050691">
    <property type="component" value="Unassembled WGS sequence"/>
</dbReference>
<feature type="transmembrane region" description="Helical" evidence="11">
    <location>
        <begin position="339"/>
        <end position="359"/>
    </location>
</feature>
<dbReference type="EMBL" id="BPWL01000003">
    <property type="protein sequence ID" value="GJJ08815.1"/>
    <property type="molecule type" value="Genomic_DNA"/>
</dbReference>
<dbReference type="Gene3D" id="1.50.40.10">
    <property type="entry name" value="Mitochondrial carrier domain"/>
    <property type="match status" value="1"/>
</dbReference>
<dbReference type="PANTHER" id="PTHR45618">
    <property type="entry name" value="MITOCHONDRIAL DICARBOXYLATE CARRIER-RELATED"/>
    <property type="match status" value="1"/>
</dbReference>
<dbReference type="SUPFAM" id="SSF103506">
    <property type="entry name" value="Mitochondrial carrier"/>
    <property type="match status" value="1"/>
</dbReference>
<comment type="similarity">
    <text evidence="2 9">Belongs to the mitochondrial carrier (TC 2.A.29) family.</text>
</comment>
<dbReference type="InterPro" id="IPR023395">
    <property type="entry name" value="MCP_dom_sf"/>
</dbReference>
<protein>
    <recommendedName>
        <fullName evidence="14">Mitochondrial carrier</fullName>
    </recommendedName>
</protein>
<evidence type="ECO:0000256" key="4">
    <source>
        <dbReference type="ARBA" id="ARBA00022692"/>
    </source>
</evidence>
<evidence type="ECO:0008006" key="14">
    <source>
        <dbReference type="Google" id="ProtNLM"/>
    </source>
</evidence>
<evidence type="ECO:0000256" key="2">
    <source>
        <dbReference type="ARBA" id="ARBA00006375"/>
    </source>
</evidence>
<keyword evidence="5" id="KW-0677">Repeat</keyword>
<keyword evidence="13" id="KW-1185">Reference proteome</keyword>
<evidence type="ECO:0000256" key="8">
    <source>
        <dbReference type="PROSITE-ProRule" id="PRU00282"/>
    </source>
</evidence>
<evidence type="ECO:0000256" key="6">
    <source>
        <dbReference type="ARBA" id="ARBA00022989"/>
    </source>
</evidence>
<dbReference type="AlphaFoldDB" id="A0AAV5AA66"/>
<keyword evidence="7 8" id="KW-0472">Membrane</keyword>
<evidence type="ECO:0000313" key="13">
    <source>
        <dbReference type="Proteomes" id="UP001050691"/>
    </source>
</evidence>
<dbReference type="PROSITE" id="PS50920">
    <property type="entry name" value="SOLCAR"/>
    <property type="match status" value="1"/>
</dbReference>
<comment type="subcellular location">
    <subcellularLocation>
        <location evidence="1">Membrane</location>
        <topology evidence="1">Multi-pass membrane protein</topology>
    </subcellularLocation>
</comment>
<feature type="region of interest" description="Disordered" evidence="10">
    <location>
        <begin position="114"/>
        <end position="149"/>
    </location>
</feature>
<evidence type="ECO:0000256" key="11">
    <source>
        <dbReference type="SAM" id="Phobius"/>
    </source>
</evidence>
<accession>A0AAV5AA66</accession>
<keyword evidence="4 8" id="KW-0812">Transmembrane</keyword>
<feature type="compositionally biased region" description="Low complexity" evidence="10">
    <location>
        <begin position="28"/>
        <end position="38"/>
    </location>
</feature>
<dbReference type="InterPro" id="IPR018108">
    <property type="entry name" value="MCP_transmembrane"/>
</dbReference>
<evidence type="ECO:0000256" key="10">
    <source>
        <dbReference type="SAM" id="MobiDB-lite"/>
    </source>
</evidence>
<feature type="repeat" description="Solcar" evidence="8">
    <location>
        <begin position="240"/>
        <end position="326"/>
    </location>
</feature>
<gene>
    <name evidence="12" type="ORF">Clacol_003034</name>
</gene>
<organism evidence="12 13">
    <name type="scientific">Clathrus columnatus</name>
    <dbReference type="NCBI Taxonomy" id="1419009"/>
    <lineage>
        <taxon>Eukaryota</taxon>
        <taxon>Fungi</taxon>
        <taxon>Dikarya</taxon>
        <taxon>Basidiomycota</taxon>
        <taxon>Agaricomycotina</taxon>
        <taxon>Agaricomycetes</taxon>
        <taxon>Phallomycetidae</taxon>
        <taxon>Phallales</taxon>
        <taxon>Clathraceae</taxon>
        <taxon>Clathrus</taxon>
    </lineage>
</organism>
<keyword evidence="3 9" id="KW-0813">Transport</keyword>
<comment type="caution">
    <text evidence="12">The sequence shown here is derived from an EMBL/GenBank/DDBJ whole genome shotgun (WGS) entry which is preliminary data.</text>
</comment>
<dbReference type="Pfam" id="PF00153">
    <property type="entry name" value="Mito_carr"/>
    <property type="match status" value="2"/>
</dbReference>
<feature type="compositionally biased region" description="Acidic residues" evidence="10">
    <location>
        <begin position="121"/>
        <end position="133"/>
    </location>
</feature>
<proteinExistence type="inferred from homology"/>
<dbReference type="GO" id="GO:0016020">
    <property type="term" value="C:membrane"/>
    <property type="evidence" value="ECO:0007669"/>
    <property type="project" value="UniProtKB-SubCell"/>
</dbReference>
<sequence>MTSSGSLRDTYSSPNSAWTFQPSPIIPPNSSSSSSSPSAPGREWSMRVNASPVFDLSPSLSYDEAYGVKLDVKGMVHSFIGTFVLQYGGTAIAMPWEVAKILLQIQWNPRVGGSLKRQEESTLEEELSEDSSDEAYFQDPTSSSPTFPPPKLRHVDEKGYIVRKSVLEESTRPEYVIPLTNTNGIWSMIKKIARYRNEGWLSLWKGLLTSCIINTLSTTIQPILQEVLISIFPSPDTSPPSLLIPIASHLVTGLLLSPLDLVRTRLICQSSMPRHRTYTGPIHALSQLIQYEGGIKGLYFHPHLFIPALLDNTARPFANYVLPVLIATRTGITPDTHPFLVVFGGIIAGCLTNVIVSPFETVRRRLQIQSRGLAAEFKACVETRPRPYHGVVDAMWRIITEERSEIPVMTERLPTGVPEKEPEDTDEGWITFSGIGQLYHGFGLNAGAVIAISLLTAFGGDEESGWTEL</sequence>
<keyword evidence="6 11" id="KW-1133">Transmembrane helix</keyword>
<evidence type="ECO:0000256" key="1">
    <source>
        <dbReference type="ARBA" id="ARBA00004141"/>
    </source>
</evidence>
<evidence type="ECO:0000256" key="7">
    <source>
        <dbReference type="ARBA" id="ARBA00023136"/>
    </source>
</evidence>
<evidence type="ECO:0000313" key="12">
    <source>
        <dbReference type="EMBL" id="GJJ08815.1"/>
    </source>
</evidence>
<reference evidence="12" key="1">
    <citation type="submission" date="2021-10" db="EMBL/GenBank/DDBJ databases">
        <title>De novo Genome Assembly of Clathrus columnatus (Basidiomycota, Fungi) Using Illumina and Nanopore Sequence Data.</title>
        <authorList>
            <person name="Ogiso-Tanaka E."/>
            <person name="Itagaki H."/>
            <person name="Hosoya T."/>
            <person name="Hosaka K."/>
        </authorList>
    </citation>
    <scope>NUCLEOTIDE SEQUENCE</scope>
    <source>
        <strain evidence="12">MO-923</strain>
    </source>
</reference>
<feature type="region of interest" description="Disordered" evidence="10">
    <location>
        <begin position="1"/>
        <end position="44"/>
    </location>
</feature>
<dbReference type="InterPro" id="IPR050391">
    <property type="entry name" value="Mito_Metabolite_Transporter"/>
</dbReference>
<name>A0AAV5AA66_9AGAM</name>
<evidence type="ECO:0000256" key="5">
    <source>
        <dbReference type="ARBA" id="ARBA00022737"/>
    </source>
</evidence>
<evidence type="ECO:0000256" key="3">
    <source>
        <dbReference type="ARBA" id="ARBA00022448"/>
    </source>
</evidence>